<accession>A0A1I5LXG7</accession>
<dbReference type="Pfam" id="PF00775">
    <property type="entry name" value="Dioxygenase_C"/>
    <property type="match status" value="1"/>
</dbReference>
<dbReference type="OrthoDB" id="9800887at2"/>
<dbReference type="RefSeq" id="WP_092010291.1">
    <property type="nucleotide sequence ID" value="NZ_FOXH01000001.1"/>
</dbReference>
<dbReference type="PANTHER" id="PTHR34315">
    <property type="match status" value="1"/>
</dbReference>
<dbReference type="Proteomes" id="UP000199306">
    <property type="component" value="Unassembled WGS sequence"/>
</dbReference>
<keyword evidence="2" id="KW-0223">Dioxygenase</keyword>
<dbReference type="InterPro" id="IPR015889">
    <property type="entry name" value="Intradiol_dOase_core"/>
</dbReference>
<reference evidence="2 3" key="1">
    <citation type="submission" date="2016-10" db="EMBL/GenBank/DDBJ databases">
        <authorList>
            <person name="de Groot N.N."/>
        </authorList>
    </citation>
    <scope>NUCLEOTIDE SEQUENCE [LARGE SCALE GENOMIC DNA]</scope>
    <source>
        <strain evidence="3">E92,LMG 26720,CCM 7988</strain>
    </source>
</reference>
<dbReference type="InterPro" id="IPR000627">
    <property type="entry name" value="Intradiol_dOase_C"/>
</dbReference>
<dbReference type="STRING" id="1079859.SAMN04515674_1019"/>
<dbReference type="GO" id="GO:0016702">
    <property type="term" value="F:oxidoreductase activity, acting on single donors with incorporation of molecular oxygen, incorporation of two atoms of oxygen"/>
    <property type="evidence" value="ECO:0007669"/>
    <property type="project" value="InterPro"/>
</dbReference>
<proteinExistence type="predicted"/>
<keyword evidence="2" id="KW-0560">Oxidoreductase</keyword>
<dbReference type="AlphaFoldDB" id="A0A1I5LXG7"/>
<feature type="domain" description="Intradiol ring-cleavage dioxygenases" evidence="1">
    <location>
        <begin position="72"/>
        <end position="178"/>
    </location>
</feature>
<dbReference type="SUPFAM" id="SSF49482">
    <property type="entry name" value="Aromatic compound dioxygenase"/>
    <property type="match status" value="1"/>
</dbReference>
<dbReference type="EMBL" id="FOXH01000001">
    <property type="protein sequence ID" value="SFP02019.1"/>
    <property type="molecule type" value="Genomic_DNA"/>
</dbReference>
<dbReference type="Gene3D" id="2.60.130.10">
    <property type="entry name" value="Aromatic compound dioxygenase"/>
    <property type="match status" value="1"/>
</dbReference>
<organism evidence="2 3">
    <name type="scientific">Pseudarcicella hirudinis</name>
    <dbReference type="NCBI Taxonomy" id="1079859"/>
    <lineage>
        <taxon>Bacteria</taxon>
        <taxon>Pseudomonadati</taxon>
        <taxon>Bacteroidota</taxon>
        <taxon>Cytophagia</taxon>
        <taxon>Cytophagales</taxon>
        <taxon>Flectobacillaceae</taxon>
        <taxon>Pseudarcicella</taxon>
    </lineage>
</organism>
<evidence type="ECO:0000313" key="2">
    <source>
        <dbReference type="EMBL" id="SFP02019.1"/>
    </source>
</evidence>
<evidence type="ECO:0000313" key="3">
    <source>
        <dbReference type="Proteomes" id="UP000199306"/>
    </source>
</evidence>
<dbReference type="PANTHER" id="PTHR34315:SF1">
    <property type="entry name" value="INTRADIOL RING-CLEAVAGE DIOXYGENASES DOMAIN-CONTAINING PROTEIN-RELATED"/>
    <property type="match status" value="1"/>
</dbReference>
<gene>
    <name evidence="2" type="ORF">SAMN04515674_1019</name>
</gene>
<dbReference type="GO" id="GO:0008199">
    <property type="term" value="F:ferric iron binding"/>
    <property type="evidence" value="ECO:0007669"/>
    <property type="project" value="InterPro"/>
</dbReference>
<evidence type="ECO:0000259" key="1">
    <source>
        <dbReference type="Pfam" id="PF00775"/>
    </source>
</evidence>
<name>A0A1I5LXG7_9BACT</name>
<keyword evidence="3" id="KW-1185">Reference proteome</keyword>
<protein>
    <submittedName>
        <fullName evidence="2">Dioxygenase</fullName>
    </submittedName>
</protein>
<sequence>MDRKEFLQKGFSSILGLAMAIPAFDSCKTEADVTGTTATTGTCTSYPVKEEGPFPTKVPSSFVLKDIRSDRTGVPFTINVIVQNKNKNCTALDGVIFDIWHCDKDGNYSEYGGSGMQSVDYTKVDFLRGRQTTDSTGQVTFTSIYPGWYSGRAPHFHVHVYTASGTSLLITQVGFPEDINNTVYTTSNLYTRGKQDTSNSADHVFSGSTDILIAKMTGSMSAGYVLNHTIVVSA</sequence>